<evidence type="ECO:0000256" key="4">
    <source>
        <dbReference type="ARBA" id="ARBA00022741"/>
    </source>
</evidence>
<dbReference type="Proteomes" id="UP000236161">
    <property type="component" value="Unassembled WGS sequence"/>
</dbReference>
<keyword evidence="4" id="KW-0547">Nucleotide-binding</keyword>
<protein>
    <recommendedName>
        <fullName evidence="1">non-specific serine/threonine protein kinase</fullName>
        <ecNumber evidence="1">2.7.11.1</ecNumber>
    </recommendedName>
</protein>
<dbReference type="GO" id="GO:0106310">
    <property type="term" value="F:protein serine kinase activity"/>
    <property type="evidence" value="ECO:0007669"/>
    <property type="project" value="RHEA"/>
</dbReference>
<dbReference type="EC" id="2.7.11.1" evidence="1"/>
<evidence type="ECO:0000256" key="8">
    <source>
        <dbReference type="ARBA" id="ARBA00048679"/>
    </source>
</evidence>
<accession>A0A2I0AI13</accession>
<evidence type="ECO:0000256" key="6">
    <source>
        <dbReference type="ARBA" id="ARBA00022840"/>
    </source>
</evidence>
<evidence type="ECO:0000313" key="9">
    <source>
        <dbReference type="EMBL" id="PKA55197.1"/>
    </source>
</evidence>
<dbReference type="GO" id="GO:0004674">
    <property type="term" value="F:protein serine/threonine kinase activity"/>
    <property type="evidence" value="ECO:0007669"/>
    <property type="project" value="UniProtKB-KW"/>
</dbReference>
<proteinExistence type="predicted"/>
<sequence>MTYCYTSMQSLSVLKKLLDNSGRAIRSSYRRHWVVIADLYSQSLVSVKETSGRILYEFTACIAVMLLRLALGLKTLMATDAPEKVSCSAEETLIQIVDHARTSGIVEVLCEFLVTSGSSLMSGSSNMVPAACEVCKSIWYLIEAMETISLKKHTYLFPLDRLRHEPDFKTSITGQGQGLLTDDGADSLIGMISKIFLLSKAMQVSFYCCFHNGLESTLHAVVQVNLLLMLIRKYTLSSVATNWWL</sequence>
<evidence type="ECO:0000313" key="10">
    <source>
        <dbReference type="Proteomes" id="UP000236161"/>
    </source>
</evidence>
<evidence type="ECO:0000256" key="1">
    <source>
        <dbReference type="ARBA" id="ARBA00012513"/>
    </source>
</evidence>
<dbReference type="PANTHER" id="PTHR22983:SF6">
    <property type="entry name" value="SERINE_THREONINE-PROTEIN KINASE 36"/>
    <property type="match status" value="1"/>
</dbReference>
<dbReference type="EMBL" id="KZ451980">
    <property type="protein sequence ID" value="PKA55197.1"/>
    <property type="molecule type" value="Genomic_DNA"/>
</dbReference>
<keyword evidence="2" id="KW-0723">Serine/threonine-protein kinase</keyword>
<dbReference type="GO" id="GO:0005524">
    <property type="term" value="F:ATP binding"/>
    <property type="evidence" value="ECO:0007669"/>
    <property type="project" value="UniProtKB-KW"/>
</dbReference>
<keyword evidence="3 9" id="KW-0808">Transferase</keyword>
<dbReference type="AlphaFoldDB" id="A0A2I0AI13"/>
<keyword evidence="6" id="KW-0067">ATP-binding</keyword>
<evidence type="ECO:0000256" key="5">
    <source>
        <dbReference type="ARBA" id="ARBA00022777"/>
    </source>
</evidence>
<gene>
    <name evidence="9" type="primary">TIO</name>
    <name evidence="9" type="ORF">AXF42_Ash003834</name>
</gene>
<comment type="catalytic activity">
    <reaction evidence="7">
        <text>L-threonyl-[protein] + ATP = O-phospho-L-threonyl-[protein] + ADP + H(+)</text>
        <dbReference type="Rhea" id="RHEA:46608"/>
        <dbReference type="Rhea" id="RHEA-COMP:11060"/>
        <dbReference type="Rhea" id="RHEA-COMP:11605"/>
        <dbReference type="ChEBI" id="CHEBI:15378"/>
        <dbReference type="ChEBI" id="CHEBI:30013"/>
        <dbReference type="ChEBI" id="CHEBI:30616"/>
        <dbReference type="ChEBI" id="CHEBI:61977"/>
        <dbReference type="ChEBI" id="CHEBI:456216"/>
        <dbReference type="EC" id="2.7.11.1"/>
    </reaction>
</comment>
<keyword evidence="5 9" id="KW-0418">Kinase</keyword>
<name>A0A2I0AI13_9ASPA</name>
<keyword evidence="10" id="KW-1185">Reference proteome</keyword>
<dbReference type="STRING" id="1088818.A0A2I0AI13"/>
<reference evidence="9 10" key="1">
    <citation type="journal article" date="2017" name="Nature">
        <title>The Apostasia genome and the evolution of orchids.</title>
        <authorList>
            <person name="Zhang G.Q."/>
            <person name="Liu K.W."/>
            <person name="Li Z."/>
            <person name="Lohaus R."/>
            <person name="Hsiao Y.Y."/>
            <person name="Niu S.C."/>
            <person name="Wang J.Y."/>
            <person name="Lin Y.C."/>
            <person name="Xu Q."/>
            <person name="Chen L.J."/>
            <person name="Yoshida K."/>
            <person name="Fujiwara S."/>
            <person name="Wang Z.W."/>
            <person name="Zhang Y.Q."/>
            <person name="Mitsuda N."/>
            <person name="Wang M."/>
            <person name="Liu G.H."/>
            <person name="Pecoraro L."/>
            <person name="Huang H.X."/>
            <person name="Xiao X.J."/>
            <person name="Lin M."/>
            <person name="Wu X.Y."/>
            <person name="Wu W.L."/>
            <person name="Chen Y.Y."/>
            <person name="Chang S.B."/>
            <person name="Sakamoto S."/>
            <person name="Ohme-Takagi M."/>
            <person name="Yagi M."/>
            <person name="Zeng S.J."/>
            <person name="Shen C.Y."/>
            <person name="Yeh C.M."/>
            <person name="Luo Y.B."/>
            <person name="Tsai W.C."/>
            <person name="Van de Peer Y."/>
            <person name="Liu Z.J."/>
        </authorList>
    </citation>
    <scope>NUCLEOTIDE SEQUENCE [LARGE SCALE GENOMIC DNA]</scope>
    <source>
        <strain evidence="10">cv. Shenzhen</strain>
        <tissue evidence="9">Stem</tissue>
    </source>
</reference>
<evidence type="ECO:0000256" key="7">
    <source>
        <dbReference type="ARBA" id="ARBA00047899"/>
    </source>
</evidence>
<comment type="catalytic activity">
    <reaction evidence="8">
        <text>L-seryl-[protein] + ATP = O-phospho-L-seryl-[protein] + ADP + H(+)</text>
        <dbReference type="Rhea" id="RHEA:17989"/>
        <dbReference type="Rhea" id="RHEA-COMP:9863"/>
        <dbReference type="Rhea" id="RHEA-COMP:11604"/>
        <dbReference type="ChEBI" id="CHEBI:15378"/>
        <dbReference type="ChEBI" id="CHEBI:29999"/>
        <dbReference type="ChEBI" id="CHEBI:30616"/>
        <dbReference type="ChEBI" id="CHEBI:83421"/>
        <dbReference type="ChEBI" id="CHEBI:456216"/>
        <dbReference type="EC" id="2.7.11.1"/>
    </reaction>
</comment>
<evidence type="ECO:0000256" key="3">
    <source>
        <dbReference type="ARBA" id="ARBA00022679"/>
    </source>
</evidence>
<organism evidence="9 10">
    <name type="scientific">Apostasia shenzhenica</name>
    <dbReference type="NCBI Taxonomy" id="1088818"/>
    <lineage>
        <taxon>Eukaryota</taxon>
        <taxon>Viridiplantae</taxon>
        <taxon>Streptophyta</taxon>
        <taxon>Embryophyta</taxon>
        <taxon>Tracheophyta</taxon>
        <taxon>Spermatophyta</taxon>
        <taxon>Magnoliopsida</taxon>
        <taxon>Liliopsida</taxon>
        <taxon>Asparagales</taxon>
        <taxon>Orchidaceae</taxon>
        <taxon>Apostasioideae</taxon>
        <taxon>Apostasia</taxon>
    </lineage>
</organism>
<dbReference type="PANTHER" id="PTHR22983">
    <property type="entry name" value="PROTEIN KINASE RELATED"/>
    <property type="match status" value="1"/>
</dbReference>
<dbReference type="OrthoDB" id="266718at2759"/>
<evidence type="ECO:0000256" key="2">
    <source>
        <dbReference type="ARBA" id="ARBA00022527"/>
    </source>
</evidence>
<dbReference type="GO" id="GO:0005737">
    <property type="term" value="C:cytoplasm"/>
    <property type="evidence" value="ECO:0007669"/>
    <property type="project" value="UniProtKB-ARBA"/>
</dbReference>